<feature type="transmembrane region" description="Helical" evidence="9">
    <location>
        <begin position="205"/>
        <end position="230"/>
    </location>
</feature>
<dbReference type="InterPro" id="IPR006043">
    <property type="entry name" value="NCS2"/>
</dbReference>
<feature type="transmembrane region" description="Helical" evidence="9">
    <location>
        <begin position="92"/>
        <end position="109"/>
    </location>
</feature>
<organism evidence="10 11">
    <name type="scientific">Streptomyces albipurpureus</name>
    <dbReference type="NCBI Taxonomy" id="2897419"/>
    <lineage>
        <taxon>Bacteria</taxon>
        <taxon>Bacillati</taxon>
        <taxon>Actinomycetota</taxon>
        <taxon>Actinomycetes</taxon>
        <taxon>Kitasatosporales</taxon>
        <taxon>Streptomycetaceae</taxon>
        <taxon>Streptomyces</taxon>
    </lineage>
</organism>
<proteinExistence type="inferred from homology"/>
<evidence type="ECO:0000256" key="9">
    <source>
        <dbReference type="SAM" id="Phobius"/>
    </source>
</evidence>
<dbReference type="NCBIfam" id="TIGR03173">
    <property type="entry name" value="pbuX"/>
    <property type="match status" value="1"/>
</dbReference>
<keyword evidence="11" id="KW-1185">Reference proteome</keyword>
<feature type="transmembrane region" description="Helical" evidence="9">
    <location>
        <begin position="178"/>
        <end position="198"/>
    </location>
</feature>
<dbReference type="InterPro" id="IPR017588">
    <property type="entry name" value="UacT-like"/>
</dbReference>
<evidence type="ECO:0000256" key="3">
    <source>
        <dbReference type="ARBA" id="ARBA00022448"/>
    </source>
</evidence>
<comment type="similarity">
    <text evidence="2">Belongs to the nucleobase:cation symporter-2 (NCS2) (TC 2.A.40) family.</text>
</comment>
<feature type="transmembrane region" description="Helical" evidence="9">
    <location>
        <begin position="328"/>
        <end position="346"/>
    </location>
</feature>
<feature type="region of interest" description="Disordered" evidence="8">
    <location>
        <begin position="446"/>
        <end position="483"/>
    </location>
</feature>
<keyword evidence="4" id="KW-1003">Cell membrane</keyword>
<dbReference type="RefSeq" id="WP_250918511.1">
    <property type="nucleotide sequence ID" value="NZ_JAMQAW010000007.1"/>
</dbReference>
<evidence type="ECO:0000256" key="7">
    <source>
        <dbReference type="ARBA" id="ARBA00023136"/>
    </source>
</evidence>
<feature type="transmembrane region" description="Helical" evidence="9">
    <location>
        <begin position="138"/>
        <end position="158"/>
    </location>
</feature>
<comment type="caution">
    <text evidence="10">The sequence shown here is derived from an EMBL/GenBank/DDBJ whole genome shotgun (WGS) entry which is preliminary data.</text>
</comment>
<evidence type="ECO:0000256" key="2">
    <source>
        <dbReference type="ARBA" id="ARBA00008821"/>
    </source>
</evidence>
<dbReference type="Proteomes" id="UP001431429">
    <property type="component" value="Unassembled WGS sequence"/>
</dbReference>
<feature type="transmembrane region" description="Helical" evidence="9">
    <location>
        <begin position="417"/>
        <end position="437"/>
    </location>
</feature>
<sequence length="483" mass="50581">MSPIRRAPSTATSERHPVDEVLPASRLFFFGLQHMLIMYAGCVAVPLVLGAVLGLDTHTIALIVNADLLVAGVATIIQSLGMTRFFGIRMPVVAGASFTFLTPMILIGSEYGMRTMYGSMIAAGVFGMLLARPFSKVLRFFPTLVTGCVITIIGLSLIKVSADLVIGSDPKSADYASVKYILLAFAVVAVIVLVHRIFKGFVRNVSVLFGLALGAVAAWAMGMADFSSVGGAKWFGFSSPLYFGTPEFKLVPIIAMCVAMVVVFSEMTACVLAIGDAVDKKVTDKDMARGLATDGLAALLAGFMNSVPDSTFGQNVGLISLTKVKSRYVITVTGVLLLTMGAIPKLGEVVASLPGPVIGGAGLVMFAMTAAVGIQMLQKVDFEGNQNLLIVAVALGVGMLPVVVPTIYQNFHRDAQFILGSAITATVLVAFVLNLLFNHLLVPQDPAGTGDGKGTGPTGDTPQPSPPHSAHDDGAREAEDKVG</sequence>
<evidence type="ECO:0000313" key="10">
    <source>
        <dbReference type="EMBL" id="MCM2388157.1"/>
    </source>
</evidence>
<keyword evidence="5 9" id="KW-0812">Transmembrane</keyword>
<evidence type="ECO:0000256" key="8">
    <source>
        <dbReference type="SAM" id="MobiDB-lite"/>
    </source>
</evidence>
<evidence type="ECO:0000256" key="5">
    <source>
        <dbReference type="ARBA" id="ARBA00022692"/>
    </source>
</evidence>
<protein>
    <submittedName>
        <fullName evidence="10">Purine permease</fullName>
    </submittedName>
</protein>
<dbReference type="NCBIfam" id="NF037981">
    <property type="entry name" value="NCS2_1"/>
    <property type="match status" value="1"/>
</dbReference>
<keyword evidence="7 9" id="KW-0472">Membrane</keyword>
<evidence type="ECO:0000256" key="6">
    <source>
        <dbReference type="ARBA" id="ARBA00022989"/>
    </source>
</evidence>
<feature type="transmembrane region" description="Helical" evidence="9">
    <location>
        <begin position="36"/>
        <end position="54"/>
    </location>
</feature>
<feature type="transmembrane region" description="Helical" evidence="9">
    <location>
        <begin position="250"/>
        <end position="275"/>
    </location>
</feature>
<evidence type="ECO:0000313" key="11">
    <source>
        <dbReference type="Proteomes" id="UP001431429"/>
    </source>
</evidence>
<feature type="transmembrane region" description="Helical" evidence="9">
    <location>
        <begin position="389"/>
        <end position="411"/>
    </location>
</feature>
<dbReference type="PANTHER" id="PTHR42810">
    <property type="entry name" value="PURINE PERMEASE C1399.01C-RELATED"/>
    <property type="match status" value="1"/>
</dbReference>
<dbReference type="EMBL" id="JAMQAW010000007">
    <property type="protein sequence ID" value="MCM2388157.1"/>
    <property type="molecule type" value="Genomic_DNA"/>
</dbReference>
<keyword evidence="3" id="KW-0813">Transport</keyword>
<feature type="transmembrane region" description="Helical" evidence="9">
    <location>
        <begin position="358"/>
        <end position="377"/>
    </location>
</feature>
<dbReference type="InterPro" id="IPR006042">
    <property type="entry name" value="Xan_ur_permease"/>
</dbReference>
<feature type="transmembrane region" description="Helical" evidence="9">
    <location>
        <begin position="60"/>
        <end position="80"/>
    </location>
</feature>
<accession>A0ABT0UIU8</accession>
<keyword evidence="6 9" id="KW-1133">Transmembrane helix</keyword>
<feature type="compositionally biased region" description="Basic and acidic residues" evidence="8">
    <location>
        <begin position="469"/>
        <end position="483"/>
    </location>
</feature>
<reference evidence="10" key="1">
    <citation type="submission" date="2022-06" db="EMBL/GenBank/DDBJ databases">
        <title>Genome public.</title>
        <authorList>
            <person name="Sun Q."/>
        </authorList>
    </citation>
    <scope>NUCLEOTIDE SEQUENCE</scope>
    <source>
        <strain evidence="10">CWNU-1</strain>
    </source>
</reference>
<comment type="subcellular location">
    <subcellularLocation>
        <location evidence="1">Cell membrane</location>
        <topology evidence="1">Multi-pass membrane protein</topology>
    </subcellularLocation>
</comment>
<name>A0ABT0UIU8_9ACTN</name>
<dbReference type="Pfam" id="PF00860">
    <property type="entry name" value="Xan_ur_permease"/>
    <property type="match status" value="1"/>
</dbReference>
<evidence type="ECO:0000256" key="1">
    <source>
        <dbReference type="ARBA" id="ARBA00004651"/>
    </source>
</evidence>
<dbReference type="NCBIfam" id="TIGR00801">
    <property type="entry name" value="ncs2"/>
    <property type="match status" value="1"/>
</dbReference>
<evidence type="ECO:0000256" key="4">
    <source>
        <dbReference type="ARBA" id="ARBA00022475"/>
    </source>
</evidence>
<feature type="transmembrane region" description="Helical" evidence="9">
    <location>
        <begin position="115"/>
        <end position="131"/>
    </location>
</feature>
<dbReference type="PANTHER" id="PTHR42810:SF4">
    <property type="entry name" value="URIC ACID TRANSPORTER UACT"/>
    <property type="match status" value="1"/>
</dbReference>
<gene>
    <name evidence="10" type="ORF">NBG84_07510</name>
</gene>